<evidence type="ECO:0000256" key="3">
    <source>
        <dbReference type="ARBA" id="ARBA00022679"/>
    </source>
</evidence>
<dbReference type="EMBL" id="VXIS01000246">
    <property type="protein sequence ID" value="KAA8895759.1"/>
    <property type="molecule type" value="Genomic_DNA"/>
</dbReference>
<dbReference type="OrthoDB" id="2382073at2759"/>
<organism evidence="6 7">
    <name type="scientific">Sphaerosporella brunnea</name>
    <dbReference type="NCBI Taxonomy" id="1250544"/>
    <lineage>
        <taxon>Eukaryota</taxon>
        <taxon>Fungi</taxon>
        <taxon>Dikarya</taxon>
        <taxon>Ascomycota</taxon>
        <taxon>Pezizomycotina</taxon>
        <taxon>Pezizomycetes</taxon>
        <taxon>Pezizales</taxon>
        <taxon>Pyronemataceae</taxon>
        <taxon>Sphaerosporella</taxon>
    </lineage>
</organism>
<reference evidence="6 7" key="1">
    <citation type="submission" date="2019-09" db="EMBL/GenBank/DDBJ databases">
        <title>Draft genome of the ectomycorrhizal ascomycete Sphaerosporella brunnea.</title>
        <authorList>
            <consortium name="DOE Joint Genome Institute"/>
            <person name="Benucci G.M."/>
            <person name="Marozzi G."/>
            <person name="Antonielli L."/>
            <person name="Sanchez S."/>
            <person name="Marco P."/>
            <person name="Wang X."/>
            <person name="Falini L.B."/>
            <person name="Barry K."/>
            <person name="Haridas S."/>
            <person name="Lipzen A."/>
            <person name="Labutti K."/>
            <person name="Grigoriev I.V."/>
            <person name="Murat C."/>
            <person name="Martin F."/>
            <person name="Albertini E."/>
            <person name="Donnini D."/>
            <person name="Bonito G."/>
        </authorList>
    </citation>
    <scope>NUCLEOTIDE SEQUENCE [LARGE SCALE GENOMIC DNA]</scope>
    <source>
        <strain evidence="6 7">Sb_GMNB300</strain>
    </source>
</reference>
<dbReference type="InterPro" id="IPR050087">
    <property type="entry name" value="AON_synthase_class-II"/>
</dbReference>
<evidence type="ECO:0000256" key="1">
    <source>
        <dbReference type="ARBA" id="ARBA00001933"/>
    </source>
</evidence>
<dbReference type="Proteomes" id="UP000326924">
    <property type="component" value="Unassembled WGS sequence"/>
</dbReference>
<dbReference type="InterPro" id="IPR015424">
    <property type="entry name" value="PyrdxlP-dep_Trfase"/>
</dbReference>
<feature type="domain" description="Aminotransferase class I/classII large" evidence="5">
    <location>
        <begin position="32"/>
        <end position="383"/>
    </location>
</feature>
<dbReference type="PANTHER" id="PTHR13693:SF77">
    <property type="entry name" value="8-AMINO-7-OXONONANOATE SYNTHASE"/>
    <property type="match status" value="1"/>
</dbReference>
<comment type="similarity">
    <text evidence="2">Belongs to the class-II pyridoxal-phosphate-dependent aminotransferase family. BioF subfamily.</text>
</comment>
<dbReference type="InterPro" id="IPR015422">
    <property type="entry name" value="PyrdxlP-dep_Trfase_small"/>
</dbReference>
<keyword evidence="4" id="KW-0663">Pyridoxal phosphate</keyword>
<accession>A0A5J5EKZ9</accession>
<evidence type="ECO:0000259" key="5">
    <source>
        <dbReference type="Pfam" id="PF00155"/>
    </source>
</evidence>
<gene>
    <name evidence="6" type="ORF">FN846DRAFT_968130</name>
</gene>
<dbReference type="Gene3D" id="3.90.1150.10">
    <property type="entry name" value="Aspartate Aminotransferase, domain 1"/>
    <property type="match status" value="1"/>
</dbReference>
<dbReference type="InterPro" id="IPR015421">
    <property type="entry name" value="PyrdxlP-dep_Trfase_major"/>
</dbReference>
<dbReference type="PANTHER" id="PTHR13693">
    <property type="entry name" value="CLASS II AMINOTRANSFERASE/8-AMINO-7-OXONONANOATE SYNTHASE"/>
    <property type="match status" value="1"/>
</dbReference>
<comment type="caution">
    <text evidence="6">The sequence shown here is derived from an EMBL/GenBank/DDBJ whole genome shotgun (WGS) entry which is preliminary data.</text>
</comment>
<keyword evidence="7" id="KW-1185">Reference proteome</keyword>
<dbReference type="Pfam" id="PF00155">
    <property type="entry name" value="Aminotran_1_2"/>
    <property type="match status" value="1"/>
</dbReference>
<comment type="cofactor">
    <cofactor evidence="1">
        <name>pyridoxal 5'-phosphate</name>
        <dbReference type="ChEBI" id="CHEBI:597326"/>
    </cofactor>
</comment>
<sequence length="407" mass="44350">MRNSLETALTQVLTQRRQKSALRTLTLPAANSIDFSSNDFLSLSHAPSLRRLLLSELSTSSLPLGSGGSRLLDGNSAYAEQLERDIAAFLKGPAGLIFNSGFDANAGFFACVPQPGDVLIYDELIHASVHEGMRLSRAGSRIPFRHNDVGELRQILASHSGKGRNIFVAVESLYSMDGDLAPLQQLVEAVERAEGHLVVDEAHATGVFGPRGRGLVCELGLEKRVFARLHTFGKALACNGAIILCSPLLREYLINYARTLIFTTALSLPSLACIKAAFTLLQSGETEAAQHRLHDTIRHLHQQLQQHLPSTPLAALQNPLVTNTPIVSLLSRRPRSLAAFLQQAAFVVRPIVHPTVPRGLERVRICVHAANTRCEVDALVARIREWVEGQVEQEDEEGGAEVGRAKL</sequence>
<dbReference type="GO" id="GO:0016740">
    <property type="term" value="F:transferase activity"/>
    <property type="evidence" value="ECO:0007669"/>
    <property type="project" value="UniProtKB-KW"/>
</dbReference>
<dbReference type="AlphaFoldDB" id="A0A5J5EKZ9"/>
<dbReference type="GO" id="GO:0030170">
    <property type="term" value="F:pyridoxal phosphate binding"/>
    <property type="evidence" value="ECO:0007669"/>
    <property type="project" value="InterPro"/>
</dbReference>
<name>A0A5J5EKZ9_9PEZI</name>
<dbReference type="GO" id="GO:0009102">
    <property type="term" value="P:biotin biosynthetic process"/>
    <property type="evidence" value="ECO:0007669"/>
    <property type="project" value="TreeGrafter"/>
</dbReference>
<evidence type="ECO:0000256" key="2">
    <source>
        <dbReference type="ARBA" id="ARBA00010008"/>
    </source>
</evidence>
<evidence type="ECO:0000256" key="4">
    <source>
        <dbReference type="ARBA" id="ARBA00022898"/>
    </source>
</evidence>
<dbReference type="InterPro" id="IPR004839">
    <property type="entry name" value="Aminotransferase_I/II_large"/>
</dbReference>
<dbReference type="Gene3D" id="3.40.640.10">
    <property type="entry name" value="Type I PLP-dependent aspartate aminotransferase-like (Major domain)"/>
    <property type="match status" value="1"/>
</dbReference>
<evidence type="ECO:0000313" key="7">
    <source>
        <dbReference type="Proteomes" id="UP000326924"/>
    </source>
</evidence>
<evidence type="ECO:0000313" key="6">
    <source>
        <dbReference type="EMBL" id="KAA8895759.1"/>
    </source>
</evidence>
<proteinExistence type="inferred from homology"/>
<keyword evidence="3 6" id="KW-0808">Transferase</keyword>
<dbReference type="SUPFAM" id="SSF53383">
    <property type="entry name" value="PLP-dependent transferases"/>
    <property type="match status" value="1"/>
</dbReference>
<dbReference type="InParanoid" id="A0A5J5EKZ9"/>
<protein>
    <submittedName>
        <fullName evidence="6">Pyridoxal phosphate-dependent transferase</fullName>
    </submittedName>
</protein>